<reference evidence="2 3" key="1">
    <citation type="submission" date="2015-12" db="EMBL/GenBank/DDBJ databases">
        <title>Diversity of Burkholderia near neighbor genomes.</title>
        <authorList>
            <person name="Sahl J."/>
            <person name="Wagner D."/>
            <person name="Keim P."/>
        </authorList>
    </citation>
    <scope>NUCLEOTIDE SEQUENCE [LARGE SCALE GENOMIC DNA]</scope>
    <source>
        <strain evidence="2 3">BDU6</strain>
    </source>
</reference>
<protein>
    <submittedName>
        <fullName evidence="2">Alpha/beta hydrolase</fullName>
    </submittedName>
</protein>
<evidence type="ECO:0000313" key="2">
    <source>
        <dbReference type="EMBL" id="AOJ05474.1"/>
    </source>
</evidence>
<accession>A0A1B4FP71</accession>
<dbReference type="AlphaFoldDB" id="A0A1B4FP71"/>
<evidence type="ECO:0000313" key="3">
    <source>
        <dbReference type="Proteomes" id="UP000062519"/>
    </source>
</evidence>
<sequence length="323" mass="36177">MSTPRLKDTPHAAARERRDGIDMTWLDPLRLRFRASRIRGGWAARSRPDVRFIDVPTATIRVRAAGPRESGQPTIVLVCDPPSVIEHFDRLFSLVAPHARIVCFEPPGFGFSVPNRQFAFSFDDYRAAIEAMLASLNEGPYLLAFSCVWAHIALQIAAAQPALVDRLLLWQSPAWDEQVAWARHVDARNLLATPVVGQCACAFGARKIGAGWFRQAMAKDRYREFAPMLDTSFDHGAFCCLGSLWQRFYNAAPRAVQVEQPTLLTWGAADRTHRHSDKWSIARHVPQAVLHPGFEQAGHSPELEDSDAFAALLLDWLTAKRES</sequence>
<dbReference type="RefSeq" id="WP_059596911.1">
    <property type="nucleotide sequence ID" value="NZ_CP013387.1"/>
</dbReference>
<proteinExistence type="predicted"/>
<dbReference type="InterPro" id="IPR000073">
    <property type="entry name" value="AB_hydrolase_1"/>
</dbReference>
<feature type="domain" description="AB hydrolase-1" evidence="1">
    <location>
        <begin position="89"/>
        <end position="301"/>
    </location>
</feature>
<keyword evidence="3" id="KW-1185">Reference proteome</keyword>
<name>A0A1B4FP71_9BURK</name>
<dbReference type="PANTHER" id="PTHR46438">
    <property type="entry name" value="ALPHA/BETA-HYDROLASES SUPERFAMILY PROTEIN"/>
    <property type="match status" value="1"/>
</dbReference>
<dbReference type="Pfam" id="PF00561">
    <property type="entry name" value="Abhydrolase_1"/>
    <property type="match status" value="1"/>
</dbReference>
<keyword evidence="2" id="KW-0378">Hydrolase</keyword>
<evidence type="ECO:0000259" key="1">
    <source>
        <dbReference type="Pfam" id="PF00561"/>
    </source>
</evidence>
<dbReference type="GO" id="GO:0016787">
    <property type="term" value="F:hydrolase activity"/>
    <property type="evidence" value="ECO:0007669"/>
    <property type="project" value="UniProtKB-KW"/>
</dbReference>
<dbReference type="Gene3D" id="3.40.50.1820">
    <property type="entry name" value="alpha/beta hydrolase"/>
    <property type="match status" value="1"/>
</dbReference>
<gene>
    <name evidence="2" type="ORF">WS70_27750</name>
</gene>
<dbReference type="SUPFAM" id="SSF53474">
    <property type="entry name" value="alpha/beta-Hydrolases"/>
    <property type="match status" value="1"/>
</dbReference>
<organism evidence="2 3">
    <name type="scientific">Burkholderia mayonis</name>
    <dbReference type="NCBI Taxonomy" id="1385591"/>
    <lineage>
        <taxon>Bacteria</taxon>
        <taxon>Pseudomonadati</taxon>
        <taxon>Pseudomonadota</taxon>
        <taxon>Betaproteobacteria</taxon>
        <taxon>Burkholderiales</taxon>
        <taxon>Burkholderiaceae</taxon>
        <taxon>Burkholderia</taxon>
        <taxon>pseudomallei group</taxon>
    </lineage>
</organism>
<dbReference type="KEGG" id="buu:WS70_27750"/>
<dbReference type="EMBL" id="CP013387">
    <property type="protein sequence ID" value="AOJ05474.1"/>
    <property type="molecule type" value="Genomic_DNA"/>
</dbReference>
<dbReference type="Proteomes" id="UP000062519">
    <property type="component" value="Chromosome 2"/>
</dbReference>
<dbReference type="InterPro" id="IPR029058">
    <property type="entry name" value="AB_hydrolase_fold"/>
</dbReference>